<dbReference type="Pfam" id="PF04304">
    <property type="entry name" value="DUF454"/>
    <property type="match status" value="1"/>
</dbReference>
<dbReference type="PANTHER" id="PTHR35813">
    <property type="entry name" value="INNER MEMBRANE PROTEIN YBAN"/>
    <property type="match status" value="1"/>
</dbReference>
<dbReference type="PATRIC" id="fig|1423755.3.peg.1434"/>
<evidence type="ECO:0000313" key="3">
    <source>
        <dbReference type="Proteomes" id="UP000051054"/>
    </source>
</evidence>
<organism evidence="2 3">
    <name type="scientific">Ligilactobacillus hayakitensis DSM 18933 = JCM 14209</name>
    <dbReference type="NCBI Taxonomy" id="1423755"/>
    <lineage>
        <taxon>Bacteria</taxon>
        <taxon>Bacillati</taxon>
        <taxon>Bacillota</taxon>
        <taxon>Bacilli</taxon>
        <taxon>Lactobacillales</taxon>
        <taxon>Lactobacillaceae</taxon>
        <taxon>Ligilactobacillus</taxon>
    </lineage>
</organism>
<accession>A0A0R1WQ41</accession>
<keyword evidence="1" id="KW-0472">Membrane</keyword>
<evidence type="ECO:0000313" key="2">
    <source>
        <dbReference type="EMBL" id="KRM19745.1"/>
    </source>
</evidence>
<name>A0A0R1WQ41_9LACO</name>
<feature type="transmembrane region" description="Helical" evidence="1">
    <location>
        <begin position="6"/>
        <end position="32"/>
    </location>
</feature>
<dbReference type="InterPro" id="IPR007401">
    <property type="entry name" value="DUF454"/>
</dbReference>
<dbReference type="Proteomes" id="UP000051054">
    <property type="component" value="Unassembled WGS sequence"/>
</dbReference>
<proteinExistence type="predicted"/>
<dbReference type="STRING" id="1423755.FC40_GL001349"/>
<keyword evidence="1" id="KW-0812">Transmembrane</keyword>
<dbReference type="AlphaFoldDB" id="A0A0R1WQ41"/>
<sequence length="81" mass="9150">MLASIFFALGGIGLALPIIPQVPFFLLAIFFASKASPKFHKWIQKQKIYQKIITPIKKSIKNKQKLSWIQLALVKLLGIKS</sequence>
<reference evidence="2 3" key="1">
    <citation type="journal article" date="2015" name="Genome Announc.">
        <title>Expanding the biotechnology potential of lactobacilli through comparative genomics of 213 strains and associated genera.</title>
        <authorList>
            <person name="Sun Z."/>
            <person name="Harris H.M."/>
            <person name="McCann A."/>
            <person name="Guo C."/>
            <person name="Argimon S."/>
            <person name="Zhang W."/>
            <person name="Yang X."/>
            <person name="Jeffery I.B."/>
            <person name="Cooney J.C."/>
            <person name="Kagawa T.F."/>
            <person name="Liu W."/>
            <person name="Song Y."/>
            <person name="Salvetti E."/>
            <person name="Wrobel A."/>
            <person name="Rasinkangas P."/>
            <person name="Parkhill J."/>
            <person name="Rea M.C."/>
            <person name="O'Sullivan O."/>
            <person name="Ritari J."/>
            <person name="Douillard F.P."/>
            <person name="Paul Ross R."/>
            <person name="Yang R."/>
            <person name="Briner A.E."/>
            <person name="Felis G.E."/>
            <person name="de Vos W.M."/>
            <person name="Barrangou R."/>
            <person name="Klaenhammer T.R."/>
            <person name="Caufield P.W."/>
            <person name="Cui Y."/>
            <person name="Zhang H."/>
            <person name="O'Toole P.W."/>
        </authorList>
    </citation>
    <scope>NUCLEOTIDE SEQUENCE [LARGE SCALE GENOMIC DNA]</scope>
    <source>
        <strain evidence="2 3">DSM 18933</strain>
    </source>
</reference>
<dbReference type="EMBL" id="AZGD01000033">
    <property type="protein sequence ID" value="KRM19745.1"/>
    <property type="molecule type" value="Genomic_DNA"/>
</dbReference>
<dbReference type="GO" id="GO:0005886">
    <property type="term" value="C:plasma membrane"/>
    <property type="evidence" value="ECO:0007669"/>
    <property type="project" value="TreeGrafter"/>
</dbReference>
<dbReference type="PANTHER" id="PTHR35813:SF1">
    <property type="entry name" value="INNER MEMBRANE PROTEIN YBAN"/>
    <property type="match status" value="1"/>
</dbReference>
<evidence type="ECO:0008006" key="4">
    <source>
        <dbReference type="Google" id="ProtNLM"/>
    </source>
</evidence>
<gene>
    <name evidence="2" type="ORF">FC40_GL001349</name>
</gene>
<protein>
    <recommendedName>
        <fullName evidence="4">DUF454 domain-containing protein</fullName>
    </recommendedName>
</protein>
<evidence type="ECO:0000256" key="1">
    <source>
        <dbReference type="SAM" id="Phobius"/>
    </source>
</evidence>
<comment type="caution">
    <text evidence="2">The sequence shown here is derived from an EMBL/GenBank/DDBJ whole genome shotgun (WGS) entry which is preliminary data.</text>
</comment>
<keyword evidence="3" id="KW-1185">Reference proteome</keyword>
<keyword evidence="1" id="KW-1133">Transmembrane helix</keyword>